<dbReference type="RefSeq" id="XP_075080249.1">
    <property type="nucleotide sequence ID" value="XM_075224148.1"/>
</dbReference>
<protein>
    <submittedName>
        <fullName evidence="2">Uncharacterized protein LOC142165776</fullName>
    </submittedName>
</protein>
<keyword evidence="1" id="KW-1185">Reference proteome</keyword>
<reference evidence="2" key="2">
    <citation type="submission" date="2025-08" db="UniProtKB">
        <authorList>
            <consortium name="RefSeq"/>
        </authorList>
    </citation>
    <scope>IDENTIFICATION</scope>
    <source>
        <tissue evidence="2">Leaf</tissue>
    </source>
</reference>
<organism evidence="1 2">
    <name type="scientific">Nicotiana tabacum</name>
    <name type="common">Common tobacco</name>
    <dbReference type="NCBI Taxonomy" id="4097"/>
    <lineage>
        <taxon>Eukaryota</taxon>
        <taxon>Viridiplantae</taxon>
        <taxon>Streptophyta</taxon>
        <taxon>Embryophyta</taxon>
        <taxon>Tracheophyta</taxon>
        <taxon>Spermatophyta</taxon>
        <taxon>Magnoliopsida</taxon>
        <taxon>eudicotyledons</taxon>
        <taxon>Gunneridae</taxon>
        <taxon>Pentapetalae</taxon>
        <taxon>asterids</taxon>
        <taxon>lamiids</taxon>
        <taxon>Solanales</taxon>
        <taxon>Solanaceae</taxon>
        <taxon>Nicotianoideae</taxon>
        <taxon>Nicotianeae</taxon>
        <taxon>Nicotiana</taxon>
    </lineage>
</organism>
<name>A0AC58S5K4_TOBAC</name>
<gene>
    <name evidence="2" type="primary">LOC142165776</name>
</gene>
<accession>A0AC58S5K4</accession>
<evidence type="ECO:0000313" key="2">
    <source>
        <dbReference type="RefSeq" id="XP_075080249.1"/>
    </source>
</evidence>
<evidence type="ECO:0000313" key="1">
    <source>
        <dbReference type="Proteomes" id="UP000790787"/>
    </source>
</evidence>
<dbReference type="Proteomes" id="UP000790787">
    <property type="component" value="Chromosome 11"/>
</dbReference>
<proteinExistence type="predicted"/>
<sequence length="204" mass="23293">MKIPIEIRWYRPPKNAIKLNCDGAFSSTNNVAGIGGLFRNSNDDWIMGYHKAIRASSPIHAESLALLEGLRIAVDFKHTNMEIKTDSTDVIKLMHEDCTNFHNIIFECRWLMHQLKLPILRHNFREGNEVAHRPAKEAMKHAPSNKCVYHTCPPFFAKEEVQKNKHESCNSIRTISTDVCNFLANMGNSNALKTMSYSCNLSFK</sequence>
<reference evidence="1" key="1">
    <citation type="journal article" date="2014" name="Nat. Commun.">
        <title>The tobacco genome sequence and its comparison with those of tomato and potato.</title>
        <authorList>
            <person name="Sierro N."/>
            <person name="Battey J.N."/>
            <person name="Ouadi S."/>
            <person name="Bakaher N."/>
            <person name="Bovet L."/>
            <person name="Willig A."/>
            <person name="Goepfert S."/>
            <person name="Peitsch M.C."/>
            <person name="Ivanov N.V."/>
        </authorList>
    </citation>
    <scope>NUCLEOTIDE SEQUENCE [LARGE SCALE GENOMIC DNA]</scope>
</reference>